<dbReference type="Gene3D" id="1.10.890.20">
    <property type="match status" value="1"/>
</dbReference>
<dbReference type="Gene3D" id="3.50.70.10">
    <property type="match status" value="1"/>
</dbReference>
<evidence type="ECO:0000256" key="2">
    <source>
        <dbReference type="ARBA" id="ARBA00007166"/>
    </source>
</evidence>
<dbReference type="InterPro" id="IPR036298">
    <property type="entry name" value="Chalcone_isomerase_sf"/>
</dbReference>
<gene>
    <name evidence="9" type="ORF">EUGRSUZ_J01152</name>
</gene>
<sequence length="238" mass="25944">MSPLMVPTVSEVQVESFVFPPTAKPPGSGNTLFLSGAGVRGLEVDGKYVKYTAIGVYLEATAVPILATKWKGKTADELRDSIEFFRDVITGPFEKLTQVSFITLLTGPQYTNKVTENCIAFWNCNGGYKQEEAEAIDELIEVFKDQTFPPGSSIFFTHLTNGSYVISFSDHNRIPEIGNAVIDNNELAGTVLETIVGKNGVSPAARHSLGCRLAQLMKESIQRNDKDGTNGKSEHFSS</sequence>
<comment type="catalytic activity">
    <reaction evidence="6">
        <text>a chalcone = a flavanone.</text>
        <dbReference type="EC" id="5.5.1.6"/>
    </reaction>
</comment>
<accession>A0A059AE55</accession>
<comment type="similarity">
    <text evidence="2 7">Belongs to the chalcone isomerase family.</text>
</comment>
<evidence type="ECO:0000256" key="4">
    <source>
        <dbReference type="ARBA" id="ARBA00023241"/>
    </source>
</evidence>
<dbReference type="AlphaFoldDB" id="A0A059AE55"/>
<keyword evidence="4" id="KW-0284">Flavonoid biosynthesis</keyword>
<dbReference type="EMBL" id="KK198762">
    <property type="protein sequence ID" value="KCW51670.1"/>
    <property type="molecule type" value="Genomic_DNA"/>
</dbReference>
<dbReference type="SUPFAM" id="SSF54626">
    <property type="entry name" value="Chalcone isomerase"/>
    <property type="match status" value="1"/>
</dbReference>
<dbReference type="eggNOG" id="ENOG502QR5P">
    <property type="taxonomic scope" value="Eukaryota"/>
</dbReference>
<proteinExistence type="inferred from homology"/>
<dbReference type="Pfam" id="PF02431">
    <property type="entry name" value="Chalcone"/>
    <property type="match status" value="1"/>
</dbReference>
<comment type="function">
    <text evidence="5">Catalyzes the intramolecular cyclization of bicyclic chalcones into tricyclic (S)-flavanones. Responsible for the isomerization of 4,2',4',6'-tetrahydroxychalcone (also termed chalcone) into naringenin.</text>
</comment>
<dbReference type="PANTHER" id="PTHR28039:SF8">
    <property type="entry name" value="CHALCONE--FLAVANONE ISOMERASE 1-RELATED"/>
    <property type="match status" value="1"/>
</dbReference>
<dbReference type="Gramene" id="KCW51670">
    <property type="protein sequence ID" value="KCW51670"/>
    <property type="gene ID" value="EUGRSUZ_J01152"/>
</dbReference>
<protein>
    <recommendedName>
        <fullName evidence="7">Chalcone-flavonone isomerase family protein</fullName>
    </recommendedName>
</protein>
<dbReference type="InParanoid" id="A0A059AE55"/>
<evidence type="ECO:0000313" key="9">
    <source>
        <dbReference type="EMBL" id="KCW51670.1"/>
    </source>
</evidence>
<dbReference type="InterPro" id="IPR016089">
    <property type="entry name" value="Chalcone_isomerase_bundle_sf"/>
</dbReference>
<dbReference type="InterPro" id="IPR016088">
    <property type="entry name" value="Chalcone_isomerase_3-sand"/>
</dbReference>
<evidence type="ECO:0000256" key="6">
    <source>
        <dbReference type="ARBA" id="ARBA00034056"/>
    </source>
</evidence>
<feature type="domain" description="Chalcone isomerase" evidence="8">
    <location>
        <begin position="14"/>
        <end position="216"/>
    </location>
</feature>
<evidence type="ECO:0000256" key="7">
    <source>
        <dbReference type="RuleBase" id="RU361158"/>
    </source>
</evidence>
<evidence type="ECO:0000256" key="5">
    <source>
        <dbReference type="ARBA" id="ARBA00025429"/>
    </source>
</evidence>
<evidence type="ECO:0000259" key="8">
    <source>
        <dbReference type="Pfam" id="PF02431"/>
    </source>
</evidence>
<dbReference type="GO" id="GO:0045430">
    <property type="term" value="F:chalcone isomerase activity"/>
    <property type="evidence" value="ECO:0007669"/>
    <property type="project" value="UniProtKB-EC"/>
</dbReference>
<dbReference type="InterPro" id="IPR044164">
    <property type="entry name" value="CFI"/>
</dbReference>
<dbReference type="STRING" id="71139.A0A059AE55"/>
<dbReference type="GO" id="GO:0009813">
    <property type="term" value="P:flavonoid biosynthetic process"/>
    <property type="evidence" value="ECO:0007669"/>
    <property type="project" value="UniProtKB-UniPathway"/>
</dbReference>
<reference evidence="9" key="1">
    <citation type="submission" date="2013-07" db="EMBL/GenBank/DDBJ databases">
        <title>The genome of Eucalyptus grandis.</title>
        <authorList>
            <person name="Schmutz J."/>
            <person name="Hayes R."/>
            <person name="Myburg A."/>
            <person name="Tuskan G."/>
            <person name="Grattapaglia D."/>
            <person name="Rokhsar D.S."/>
        </authorList>
    </citation>
    <scope>NUCLEOTIDE SEQUENCE</scope>
    <source>
        <tissue evidence="9">Leaf extractions</tissue>
    </source>
</reference>
<organism evidence="9">
    <name type="scientific">Eucalyptus grandis</name>
    <name type="common">Flooded gum</name>
    <dbReference type="NCBI Taxonomy" id="71139"/>
    <lineage>
        <taxon>Eukaryota</taxon>
        <taxon>Viridiplantae</taxon>
        <taxon>Streptophyta</taxon>
        <taxon>Embryophyta</taxon>
        <taxon>Tracheophyta</taxon>
        <taxon>Spermatophyta</taxon>
        <taxon>Magnoliopsida</taxon>
        <taxon>eudicotyledons</taxon>
        <taxon>Gunneridae</taxon>
        <taxon>Pentapetalae</taxon>
        <taxon>rosids</taxon>
        <taxon>malvids</taxon>
        <taxon>Myrtales</taxon>
        <taxon>Myrtaceae</taxon>
        <taxon>Myrtoideae</taxon>
        <taxon>Eucalypteae</taxon>
        <taxon>Eucalyptus</taxon>
    </lineage>
</organism>
<dbReference type="KEGG" id="egr:104421835"/>
<dbReference type="InterPro" id="IPR016087">
    <property type="entry name" value="Chalcone_isomerase"/>
</dbReference>
<dbReference type="OrthoDB" id="1903537at2759"/>
<evidence type="ECO:0000256" key="3">
    <source>
        <dbReference type="ARBA" id="ARBA00023235"/>
    </source>
</evidence>
<name>A0A059AE55_EUCGR</name>
<evidence type="ECO:0000256" key="1">
    <source>
        <dbReference type="ARBA" id="ARBA00004966"/>
    </source>
</evidence>
<comment type="pathway">
    <text evidence="1">Secondary metabolite biosynthesis; flavonoid biosynthesis.</text>
</comment>
<dbReference type="PANTHER" id="PTHR28039">
    <property type="entry name" value="CHALCONE--FLAVONONE ISOMERASE 1-RELATED"/>
    <property type="match status" value="1"/>
</dbReference>
<dbReference type="UniPathway" id="UPA00154"/>
<keyword evidence="3" id="KW-0413">Isomerase</keyword>